<dbReference type="SUPFAM" id="SSF51735">
    <property type="entry name" value="NAD(P)-binding Rossmann-fold domains"/>
    <property type="match status" value="1"/>
</dbReference>
<evidence type="ECO:0000256" key="6">
    <source>
        <dbReference type="ARBA" id="ARBA00023002"/>
    </source>
</evidence>
<evidence type="ECO:0000256" key="9">
    <source>
        <dbReference type="RuleBase" id="RU362068"/>
    </source>
</evidence>
<gene>
    <name evidence="12" type="ORF">H8S08_05115</name>
</gene>
<dbReference type="SUPFAM" id="SSF48179">
    <property type="entry name" value="6-phosphogluconate dehydrogenase C-terminal domain-like"/>
    <property type="match status" value="1"/>
</dbReference>
<dbReference type="Gene3D" id="3.40.50.720">
    <property type="entry name" value="NAD(P)-binding Rossmann-like Domain"/>
    <property type="match status" value="1"/>
</dbReference>
<comment type="function">
    <text evidence="9">Catalyzes the NADPH-dependent reduction of ketopantoate into pantoic acid.</text>
</comment>
<dbReference type="InterPro" id="IPR008927">
    <property type="entry name" value="6-PGluconate_DH-like_C_sf"/>
</dbReference>
<sequence length="307" mass="33891">MKTKIAIVGTGGVGGFLGGLLARRYRDDPEVDIYFISRGQALENIRSRGLIVESQQGNFTARPKAATDSAAEIGEMDYILLCTKAYDIEGAVGQIRPAIGPRTVILPFLNGVDSAEKIKRMLPGHAVWDGCVYVVAFIVEPGRIAEHTNGYRYLFGSAQGPDERLEELERIFTGAEVRARLVPDITRRVWDKFAFISTVATATSYTDEPYGGVLGNPDYRAQFTALLDEFQAVAKAKGIVLSDGIAAQVVDQMERIPTDTTTSMQRDFRAHRSTELESLTGYIVREGKRLDVPTPTYDRMYAGLLQR</sequence>
<evidence type="ECO:0000256" key="1">
    <source>
        <dbReference type="ARBA" id="ARBA00004994"/>
    </source>
</evidence>
<dbReference type="PANTHER" id="PTHR21708:SF26">
    <property type="entry name" value="2-DEHYDROPANTOATE 2-REDUCTASE"/>
    <property type="match status" value="1"/>
</dbReference>
<dbReference type="InterPro" id="IPR036291">
    <property type="entry name" value="NAD(P)-bd_dom_sf"/>
</dbReference>
<dbReference type="Proteomes" id="UP000636891">
    <property type="component" value="Unassembled WGS sequence"/>
</dbReference>
<comment type="pathway">
    <text evidence="1 9">Cofactor biosynthesis; (R)-pantothenate biosynthesis; (R)-pantoate from 3-methyl-2-oxobutanoate: step 2/2.</text>
</comment>
<evidence type="ECO:0000259" key="10">
    <source>
        <dbReference type="Pfam" id="PF02558"/>
    </source>
</evidence>
<name>A0ABR7CL68_9BACT</name>
<dbReference type="InterPro" id="IPR013752">
    <property type="entry name" value="KPA_reductase"/>
</dbReference>
<protein>
    <recommendedName>
        <fullName evidence="4 9">2-dehydropantoate 2-reductase</fullName>
        <ecNumber evidence="3 9">1.1.1.169</ecNumber>
    </recommendedName>
    <alternativeName>
        <fullName evidence="7 9">Ketopantoate reductase</fullName>
    </alternativeName>
</protein>
<evidence type="ECO:0000259" key="11">
    <source>
        <dbReference type="Pfam" id="PF08546"/>
    </source>
</evidence>
<dbReference type="Pfam" id="PF02558">
    <property type="entry name" value="ApbA"/>
    <property type="match status" value="1"/>
</dbReference>
<reference evidence="12 13" key="1">
    <citation type="submission" date="2020-08" db="EMBL/GenBank/DDBJ databases">
        <title>Genome public.</title>
        <authorList>
            <person name="Liu C."/>
            <person name="Sun Q."/>
        </authorList>
    </citation>
    <scope>NUCLEOTIDE SEQUENCE [LARGE SCALE GENOMIC DNA]</scope>
    <source>
        <strain evidence="12 13">New-7</strain>
    </source>
</reference>
<keyword evidence="13" id="KW-1185">Reference proteome</keyword>
<dbReference type="Pfam" id="PF08546">
    <property type="entry name" value="ApbA_C"/>
    <property type="match status" value="1"/>
</dbReference>
<keyword evidence="9" id="KW-0566">Pantothenate biosynthesis</keyword>
<comment type="similarity">
    <text evidence="2 9">Belongs to the ketopantoate reductase family.</text>
</comment>
<evidence type="ECO:0000256" key="2">
    <source>
        <dbReference type="ARBA" id="ARBA00007870"/>
    </source>
</evidence>
<comment type="caution">
    <text evidence="12">The sequence shown here is derived from an EMBL/GenBank/DDBJ whole genome shotgun (WGS) entry which is preliminary data.</text>
</comment>
<dbReference type="RefSeq" id="WP_172970722.1">
    <property type="nucleotide sequence ID" value="NZ_JACOOK010000002.1"/>
</dbReference>
<keyword evidence="6 9" id="KW-0560">Oxidoreductase</keyword>
<evidence type="ECO:0000313" key="12">
    <source>
        <dbReference type="EMBL" id="MBC5616401.1"/>
    </source>
</evidence>
<accession>A0ABR7CL68</accession>
<evidence type="ECO:0000256" key="3">
    <source>
        <dbReference type="ARBA" id="ARBA00013014"/>
    </source>
</evidence>
<dbReference type="Gene3D" id="1.10.1040.10">
    <property type="entry name" value="N-(1-d-carboxylethyl)-l-norvaline Dehydrogenase, domain 2"/>
    <property type="match status" value="1"/>
</dbReference>
<feature type="domain" description="Ketopantoate reductase N-terminal" evidence="10">
    <location>
        <begin position="5"/>
        <end position="157"/>
    </location>
</feature>
<dbReference type="InterPro" id="IPR013328">
    <property type="entry name" value="6PGD_dom2"/>
</dbReference>
<keyword evidence="5 9" id="KW-0521">NADP</keyword>
<proteinExistence type="inferred from homology"/>
<evidence type="ECO:0000256" key="5">
    <source>
        <dbReference type="ARBA" id="ARBA00022857"/>
    </source>
</evidence>
<evidence type="ECO:0000256" key="7">
    <source>
        <dbReference type="ARBA" id="ARBA00032024"/>
    </source>
</evidence>
<dbReference type="EMBL" id="JACOOK010000002">
    <property type="protein sequence ID" value="MBC5616401.1"/>
    <property type="molecule type" value="Genomic_DNA"/>
</dbReference>
<dbReference type="PANTHER" id="PTHR21708">
    <property type="entry name" value="PROBABLE 2-DEHYDROPANTOATE 2-REDUCTASE"/>
    <property type="match status" value="1"/>
</dbReference>
<dbReference type="NCBIfam" id="TIGR00745">
    <property type="entry name" value="apbA_panE"/>
    <property type="match status" value="1"/>
</dbReference>
<dbReference type="InterPro" id="IPR003710">
    <property type="entry name" value="ApbA"/>
</dbReference>
<dbReference type="InterPro" id="IPR051402">
    <property type="entry name" value="KPR-Related"/>
</dbReference>
<organism evidence="12 13">
    <name type="scientific">Alistipes hominis</name>
    <dbReference type="NCBI Taxonomy" id="2763015"/>
    <lineage>
        <taxon>Bacteria</taxon>
        <taxon>Pseudomonadati</taxon>
        <taxon>Bacteroidota</taxon>
        <taxon>Bacteroidia</taxon>
        <taxon>Bacteroidales</taxon>
        <taxon>Rikenellaceae</taxon>
        <taxon>Alistipes</taxon>
    </lineage>
</organism>
<comment type="catalytic activity">
    <reaction evidence="8 9">
        <text>(R)-pantoate + NADP(+) = 2-dehydropantoate + NADPH + H(+)</text>
        <dbReference type="Rhea" id="RHEA:16233"/>
        <dbReference type="ChEBI" id="CHEBI:11561"/>
        <dbReference type="ChEBI" id="CHEBI:15378"/>
        <dbReference type="ChEBI" id="CHEBI:15980"/>
        <dbReference type="ChEBI" id="CHEBI:57783"/>
        <dbReference type="ChEBI" id="CHEBI:58349"/>
        <dbReference type="EC" id="1.1.1.169"/>
    </reaction>
</comment>
<evidence type="ECO:0000256" key="8">
    <source>
        <dbReference type="ARBA" id="ARBA00048793"/>
    </source>
</evidence>
<evidence type="ECO:0000256" key="4">
    <source>
        <dbReference type="ARBA" id="ARBA00019465"/>
    </source>
</evidence>
<dbReference type="InterPro" id="IPR013332">
    <property type="entry name" value="KPR_N"/>
</dbReference>
<dbReference type="EC" id="1.1.1.169" evidence="3 9"/>
<evidence type="ECO:0000313" key="13">
    <source>
        <dbReference type="Proteomes" id="UP000636891"/>
    </source>
</evidence>
<feature type="domain" description="Ketopantoate reductase C-terminal" evidence="11">
    <location>
        <begin position="184"/>
        <end position="302"/>
    </location>
</feature>